<organism evidence="2">
    <name type="scientific">Amphimedon queenslandica</name>
    <name type="common">Sponge</name>
    <dbReference type="NCBI Taxonomy" id="400682"/>
    <lineage>
        <taxon>Eukaryota</taxon>
        <taxon>Metazoa</taxon>
        <taxon>Porifera</taxon>
        <taxon>Demospongiae</taxon>
        <taxon>Heteroscleromorpha</taxon>
        <taxon>Haplosclerida</taxon>
        <taxon>Niphatidae</taxon>
        <taxon>Amphimedon</taxon>
    </lineage>
</organism>
<dbReference type="InParanoid" id="A0A1X7TT37"/>
<protein>
    <submittedName>
        <fullName evidence="2">Uncharacterized protein</fullName>
    </submittedName>
</protein>
<feature type="transmembrane region" description="Helical" evidence="1">
    <location>
        <begin position="63"/>
        <end position="82"/>
    </location>
</feature>
<keyword evidence="1" id="KW-0812">Transmembrane</keyword>
<sequence length="84" mass="9922">SKVSPLPTETTFVHHKRVVSYNNTIEYCIIITVQMIYYMKGIGNHRLQQEFQKRYYWYFKNKTTKVVSLFVILMPASVTVLGTK</sequence>
<dbReference type="AlphaFoldDB" id="A0A1X7TT37"/>
<proteinExistence type="predicted"/>
<reference evidence="2" key="1">
    <citation type="submission" date="2017-05" db="UniProtKB">
        <authorList>
            <consortium name="EnsemblMetazoa"/>
        </authorList>
    </citation>
    <scope>IDENTIFICATION</scope>
</reference>
<accession>A0A1X7TT37</accession>
<evidence type="ECO:0000313" key="2">
    <source>
        <dbReference type="EnsemblMetazoa" id="Aqu2.1.18167_001"/>
    </source>
</evidence>
<evidence type="ECO:0000256" key="1">
    <source>
        <dbReference type="SAM" id="Phobius"/>
    </source>
</evidence>
<dbReference type="EnsemblMetazoa" id="Aqu2.1.18167_001">
    <property type="protein sequence ID" value="Aqu2.1.18167_001"/>
    <property type="gene ID" value="Aqu2.1.18167"/>
</dbReference>
<name>A0A1X7TT37_AMPQE</name>
<keyword evidence="1" id="KW-1133">Transmembrane helix</keyword>
<keyword evidence="1" id="KW-0472">Membrane</keyword>
<feature type="transmembrane region" description="Helical" evidence="1">
    <location>
        <begin position="24"/>
        <end position="42"/>
    </location>
</feature>